<keyword evidence="3" id="KW-1185">Reference proteome</keyword>
<accession>A0AAV6N5E8</accession>
<reference evidence="2 3" key="1">
    <citation type="journal article" date="2021" name="Hortic Res">
        <title>The domestication of Cucurbita argyrosperma as revealed by the genome of its wild relative.</title>
        <authorList>
            <person name="Barrera-Redondo J."/>
            <person name="Sanchez-de la Vega G."/>
            <person name="Aguirre-Liguori J.A."/>
            <person name="Castellanos-Morales G."/>
            <person name="Gutierrez-Guerrero Y.T."/>
            <person name="Aguirre-Dugua X."/>
            <person name="Aguirre-Planter E."/>
            <person name="Tenaillon M.I."/>
            <person name="Lira-Saade R."/>
            <person name="Eguiarte L.E."/>
        </authorList>
    </citation>
    <scope>NUCLEOTIDE SEQUENCE [LARGE SCALE GENOMIC DNA]</scope>
    <source>
        <strain evidence="2">JBR-2021</strain>
    </source>
</reference>
<feature type="non-terminal residue" evidence="2">
    <location>
        <position position="1"/>
    </location>
</feature>
<evidence type="ECO:0000259" key="1">
    <source>
        <dbReference type="SMART" id="SM00791"/>
    </source>
</evidence>
<dbReference type="AlphaFoldDB" id="A0AAV6N5E8"/>
<dbReference type="CDD" id="cd20216">
    <property type="entry name" value="PFM_HFR-2-like"/>
    <property type="match status" value="1"/>
</dbReference>
<feature type="domain" description="Agglutinin" evidence="1">
    <location>
        <begin position="2"/>
        <end position="153"/>
    </location>
</feature>
<gene>
    <name evidence="2" type="ORF">SDJN03_12459</name>
</gene>
<dbReference type="PANTHER" id="PTHR39244">
    <property type="entry name" value="NATTERIN-4"/>
    <property type="match status" value="1"/>
</dbReference>
<protein>
    <recommendedName>
        <fullName evidence="1">Agglutinin domain-containing protein</fullName>
    </recommendedName>
</protein>
<feature type="domain" description="Agglutinin" evidence="1">
    <location>
        <begin position="158"/>
        <end position="294"/>
    </location>
</feature>
<dbReference type="Proteomes" id="UP000685013">
    <property type="component" value="Chromosome 8"/>
</dbReference>
<dbReference type="EMBL" id="JAGKQH010000008">
    <property type="protein sequence ID" value="KAG6592983.1"/>
    <property type="molecule type" value="Genomic_DNA"/>
</dbReference>
<dbReference type="Pfam" id="PF07468">
    <property type="entry name" value="Agglutinin"/>
    <property type="match status" value="2"/>
</dbReference>
<sequence length="474" mass="53680">MVQLPKSAVLKSKYNHNYLRFVNEACSPVRTFMQYSGKEILSPFTQFEFEQAKCDPSLYHIKCCYNNKYWVSLARDHHFIVAGADQKDEDKSKWTCTLFRPVYDSCHQSFRFCHVHLGLNVVLWRVGAPYGECLRAQWSVPDKDLCDLSIVIDWGSLWSLPKFIAFRGDNGSYLSARSIDNHSYLQFSSNNIDDPTVQMETFITNDGKIRVKSAHFQKFWRRGTSNWIFADSCETTVQNLDTLFSPTKLAPHIVALRNLGNNNFVKRYTSASKVSCLMAGVKNIDEFSHLQMVELVLSRQINNVVFYLSDARIRDQVATVLATAEAANNSNVPNTVCLTLSHTNTRSSTWDSSVSTKLDVKTIIETGVPLIVDGKTIETSSTKFVGEYKWGETITTSKIQEIKYEVTIPPMSSVIVTLNATKGSCDVPFSYKQVDILKGGKKVEYCLDDGVYHGTNYYNLKYETKTKPICGCPN</sequence>
<name>A0AAV6N5E8_9ROSI</name>
<dbReference type="InterPro" id="IPR008998">
    <property type="entry name" value="Agglutinin"/>
</dbReference>
<evidence type="ECO:0000313" key="2">
    <source>
        <dbReference type="EMBL" id="KAG6592983.1"/>
    </source>
</evidence>
<dbReference type="SMART" id="SM00791">
    <property type="entry name" value="Agglutinin"/>
    <property type="match status" value="2"/>
</dbReference>
<dbReference type="InterPro" id="IPR053237">
    <property type="entry name" value="Natterin_C"/>
</dbReference>
<dbReference type="PANTHER" id="PTHR39244:SF5">
    <property type="entry name" value="NATTERIN-3-LIKE"/>
    <property type="match status" value="1"/>
</dbReference>
<proteinExistence type="predicted"/>
<comment type="caution">
    <text evidence="2">The sequence shown here is derived from an EMBL/GenBank/DDBJ whole genome shotgun (WGS) entry which is preliminary data.</text>
</comment>
<evidence type="ECO:0000313" key="3">
    <source>
        <dbReference type="Proteomes" id="UP000685013"/>
    </source>
</evidence>
<organism evidence="2 3">
    <name type="scientific">Cucurbita argyrosperma subsp. sororia</name>
    <dbReference type="NCBI Taxonomy" id="37648"/>
    <lineage>
        <taxon>Eukaryota</taxon>
        <taxon>Viridiplantae</taxon>
        <taxon>Streptophyta</taxon>
        <taxon>Embryophyta</taxon>
        <taxon>Tracheophyta</taxon>
        <taxon>Spermatophyta</taxon>
        <taxon>Magnoliopsida</taxon>
        <taxon>eudicotyledons</taxon>
        <taxon>Gunneridae</taxon>
        <taxon>Pentapetalae</taxon>
        <taxon>rosids</taxon>
        <taxon>fabids</taxon>
        <taxon>Cucurbitales</taxon>
        <taxon>Cucurbitaceae</taxon>
        <taxon>Cucurbiteae</taxon>
        <taxon>Cucurbita</taxon>
    </lineage>
</organism>